<keyword evidence="4" id="KW-1185">Reference proteome</keyword>
<accession>C5C597</accession>
<dbReference type="PANTHER" id="PTHR43649">
    <property type="entry name" value="ARABINOSE-BINDING PROTEIN-RELATED"/>
    <property type="match status" value="1"/>
</dbReference>
<comment type="similarity">
    <text evidence="1">Belongs to the bacterial solute-binding protein 1 family.</text>
</comment>
<proteinExistence type="inferred from homology"/>
<dbReference type="NCBIfam" id="TIGR03851">
    <property type="entry name" value="chitin_NgcE"/>
    <property type="match status" value="1"/>
</dbReference>
<reference evidence="3 4" key="1">
    <citation type="journal article" date="2009" name="Stand. Genomic Sci.">
        <title>Complete genome sequence of Beutenbergia cavernae type strain (HKI 0122).</title>
        <authorList>
            <person name="Land M."/>
            <person name="Pukall R."/>
            <person name="Abt B."/>
            <person name="Goker M."/>
            <person name="Rohde M."/>
            <person name="Glavina Del Rio T."/>
            <person name="Tice H."/>
            <person name="Copeland A."/>
            <person name="Cheng J.F."/>
            <person name="Lucas S."/>
            <person name="Chen F."/>
            <person name="Nolan M."/>
            <person name="Bruce D."/>
            <person name="Goodwin L."/>
            <person name="Pitluck S."/>
            <person name="Ivanova N."/>
            <person name="Mavromatis K."/>
            <person name="Ovchinnikova G."/>
            <person name="Pati A."/>
            <person name="Chen A."/>
            <person name="Palaniappan K."/>
            <person name="Hauser L."/>
            <person name="Chang Y.J."/>
            <person name="Jefferies C.C."/>
            <person name="Saunders E."/>
            <person name="Brettin T."/>
            <person name="Detter J.C."/>
            <person name="Han C."/>
            <person name="Chain P."/>
            <person name="Bristow J."/>
            <person name="Eisen J.A."/>
            <person name="Markowitz V."/>
            <person name="Hugenholtz P."/>
            <person name="Kyrpides N.C."/>
            <person name="Klenk H.P."/>
            <person name="Lapidus A."/>
        </authorList>
    </citation>
    <scope>NUCLEOTIDE SEQUENCE [LARGE SCALE GENOMIC DNA]</scope>
    <source>
        <strain evidence="4">ATCC BAA-8 / DSM 12333 / NBRC 16432</strain>
    </source>
</reference>
<dbReference type="AlphaFoldDB" id="C5C597"/>
<organism evidence="3 4">
    <name type="scientific">Beutenbergia cavernae (strain ATCC BAA-8 / DSM 12333 / CCUG 43141 / JCM 11478 / NBRC 16432 / NCIMB 13614 / HKI 0122)</name>
    <dbReference type="NCBI Taxonomy" id="471853"/>
    <lineage>
        <taxon>Bacteria</taxon>
        <taxon>Bacillati</taxon>
        <taxon>Actinomycetota</taxon>
        <taxon>Actinomycetes</taxon>
        <taxon>Micrococcales</taxon>
        <taxon>Beutenbergiaceae</taxon>
        <taxon>Beutenbergia</taxon>
    </lineage>
</organism>
<dbReference type="HOGENOM" id="CLU_047233_0_0_11"/>
<dbReference type="STRING" id="471853.Bcav_3996"/>
<evidence type="ECO:0000256" key="1">
    <source>
        <dbReference type="ARBA" id="ARBA00008520"/>
    </source>
</evidence>
<dbReference type="SUPFAM" id="SSF53850">
    <property type="entry name" value="Periplasmic binding protein-like II"/>
    <property type="match status" value="1"/>
</dbReference>
<sequence>MSESITIHRRTILQAGIATAAVFPLLAACATGGGSGDDDEETTEPTGDVDPDNPFNVPADVEVDTVIFDGGYGIDYVEFAADLFEQLHEGSSVAVAPSTQIATEMQPRFVGGNPPDLIDNSGAQAMGFNTILEQLEDLNDVFDAPNLEGEIIRDTVYAGSELPGTFNDKFVAINYVLTVYGVWYSGSLFDENGWTPPTTWDEAKELGAAAAEQDLKLFVWGQEAATYYQTLAVDSAIIEAGDELRLALENLQPDCWSHEALQDVFAALKEIVDLGYFVPGGSGTQFTAAQARWSNDRQALLYPSGSWIENEMNKENQVAEGFEMKGVATWPLSSSSAMPAGTLHSTAGEPFVVPTDANSVESGKEMIRIMLSREAAENFARSKLAPTIVMDTVPEDGFGSTALVSQQEMLAAAGENKFTWNFVGTYGMNQEQLVIWNSFLDGAKSVDDLTSELQAITDRIREDDSIEKIEVV</sequence>
<evidence type="ECO:0000313" key="4">
    <source>
        <dbReference type="Proteomes" id="UP000007962"/>
    </source>
</evidence>
<dbReference type="InterPro" id="IPR050490">
    <property type="entry name" value="Bact_solute-bd_prot1"/>
</dbReference>
<gene>
    <name evidence="3" type="ordered locus">Bcav_3996</name>
</gene>
<dbReference type="PANTHER" id="PTHR43649:SF31">
    <property type="entry name" value="SN-GLYCEROL-3-PHOSPHATE-BINDING PERIPLASMIC PROTEIN UGPB"/>
    <property type="match status" value="1"/>
</dbReference>
<evidence type="ECO:0000313" key="3">
    <source>
        <dbReference type="EMBL" id="ACQ82237.1"/>
    </source>
</evidence>
<dbReference type="RefSeq" id="WP_015884474.1">
    <property type="nucleotide sequence ID" value="NC_012669.1"/>
</dbReference>
<feature type="region of interest" description="Disordered" evidence="2">
    <location>
        <begin position="32"/>
        <end position="54"/>
    </location>
</feature>
<dbReference type="EMBL" id="CP001618">
    <property type="protein sequence ID" value="ACQ82237.1"/>
    <property type="molecule type" value="Genomic_DNA"/>
</dbReference>
<dbReference type="Proteomes" id="UP000007962">
    <property type="component" value="Chromosome"/>
</dbReference>
<dbReference type="KEGG" id="bcv:Bcav_3996"/>
<name>C5C597_BEUC1</name>
<dbReference type="Gene3D" id="3.40.190.10">
    <property type="entry name" value="Periplasmic binding protein-like II"/>
    <property type="match status" value="2"/>
</dbReference>
<dbReference type="InterPro" id="IPR022386">
    <property type="entry name" value="Chitin_NgcE"/>
</dbReference>
<evidence type="ECO:0000256" key="2">
    <source>
        <dbReference type="SAM" id="MobiDB-lite"/>
    </source>
</evidence>
<dbReference type="OrthoDB" id="8663148at2"/>
<feature type="compositionally biased region" description="Acidic residues" evidence="2">
    <location>
        <begin position="36"/>
        <end position="51"/>
    </location>
</feature>
<dbReference type="eggNOG" id="COG1653">
    <property type="taxonomic scope" value="Bacteria"/>
</dbReference>
<protein>
    <submittedName>
        <fullName evidence="3">Extracellular solute-binding protein family 1</fullName>
    </submittedName>
</protein>